<organism evidence="2 3">
    <name type="scientific">Lacticaseibacillus pabuli</name>
    <dbReference type="NCBI Taxonomy" id="3025672"/>
    <lineage>
        <taxon>Bacteria</taxon>
        <taxon>Bacillati</taxon>
        <taxon>Bacillota</taxon>
        <taxon>Bacilli</taxon>
        <taxon>Lactobacillales</taxon>
        <taxon>Lactobacillaceae</taxon>
        <taxon>Lacticaseibacillus</taxon>
    </lineage>
</organism>
<dbReference type="InterPro" id="IPR000182">
    <property type="entry name" value="GNAT_dom"/>
</dbReference>
<dbReference type="PROSITE" id="PS51186">
    <property type="entry name" value="GNAT"/>
    <property type="match status" value="1"/>
</dbReference>
<name>A0ABY7WS65_9LACO</name>
<proteinExistence type="predicted"/>
<dbReference type="InterPro" id="IPR016181">
    <property type="entry name" value="Acyl_CoA_acyltransferase"/>
</dbReference>
<feature type="domain" description="N-acetyltransferase" evidence="1">
    <location>
        <begin position="1"/>
        <end position="137"/>
    </location>
</feature>
<dbReference type="RefSeq" id="WP_274260891.1">
    <property type="nucleotide sequence ID" value="NZ_CP117884.1"/>
</dbReference>
<keyword evidence="3" id="KW-1185">Reference proteome</keyword>
<reference evidence="2 3" key="1">
    <citation type="submission" date="2023-02" db="EMBL/GenBank/DDBJ databases">
        <title>Genome sequence of Lacticaseibacillus sp. KACC 23028.</title>
        <authorList>
            <person name="Kim S."/>
            <person name="Heo J."/>
            <person name="Kwon S.-W."/>
        </authorList>
    </citation>
    <scope>NUCLEOTIDE SEQUENCE [LARGE SCALE GENOMIC DNA]</scope>
    <source>
        <strain evidence="2 3">KACC 23028</strain>
    </source>
</reference>
<dbReference type="CDD" id="cd04301">
    <property type="entry name" value="NAT_SF"/>
    <property type="match status" value="1"/>
</dbReference>
<dbReference type="EMBL" id="CP117884">
    <property type="protein sequence ID" value="WDF83027.1"/>
    <property type="molecule type" value="Genomic_DNA"/>
</dbReference>
<dbReference type="SUPFAM" id="SSF55729">
    <property type="entry name" value="Acyl-CoA N-acyltransferases (Nat)"/>
    <property type="match status" value="1"/>
</dbReference>
<evidence type="ECO:0000313" key="2">
    <source>
        <dbReference type="EMBL" id="WDF83027.1"/>
    </source>
</evidence>
<protein>
    <submittedName>
        <fullName evidence="2">GNAT family N-acetyltransferase</fullName>
    </submittedName>
</protein>
<evidence type="ECO:0000313" key="3">
    <source>
        <dbReference type="Proteomes" id="UP001220377"/>
    </source>
</evidence>
<gene>
    <name evidence="2" type="ORF">PQ472_01930</name>
</gene>
<evidence type="ECO:0000259" key="1">
    <source>
        <dbReference type="PROSITE" id="PS51186"/>
    </source>
</evidence>
<sequence length="140" mass="15684">MISYNFENGLTIHEIRGLYDENELAKYRGDAAELAAGLANSTIMTARDDGRLVGLIRGVSDMHTILFMNDLVVLPEYSEDGVAAELLSQFTEYFKQVSQIVAFGNNDEERKLLKSVGFTTPTDTDGDCLVRPRKILDIRY</sequence>
<dbReference type="Gene3D" id="3.40.630.30">
    <property type="match status" value="1"/>
</dbReference>
<dbReference type="Pfam" id="PF00583">
    <property type="entry name" value="Acetyltransf_1"/>
    <property type="match status" value="1"/>
</dbReference>
<dbReference type="Proteomes" id="UP001220377">
    <property type="component" value="Chromosome"/>
</dbReference>
<accession>A0ABY7WS65</accession>